<accession>A0A941DJS2</accession>
<dbReference type="Pfam" id="PF12796">
    <property type="entry name" value="Ank_2"/>
    <property type="match status" value="2"/>
</dbReference>
<dbReference type="RefSeq" id="WP_212687416.1">
    <property type="nucleotide sequence ID" value="NZ_JAGSPN010000004.1"/>
</dbReference>
<dbReference type="PROSITE" id="PS50088">
    <property type="entry name" value="ANK_REPEAT"/>
    <property type="match status" value="3"/>
</dbReference>
<dbReference type="SMART" id="SM00248">
    <property type="entry name" value="ANK"/>
    <property type="match status" value="5"/>
</dbReference>
<evidence type="ECO:0000313" key="5">
    <source>
        <dbReference type="EMBL" id="MBR7782083.1"/>
    </source>
</evidence>
<dbReference type="PANTHER" id="PTHR24171">
    <property type="entry name" value="ANKYRIN REPEAT DOMAIN-CONTAINING PROTEIN 39-RELATED"/>
    <property type="match status" value="1"/>
</dbReference>
<evidence type="ECO:0000256" key="2">
    <source>
        <dbReference type="ARBA" id="ARBA00023043"/>
    </source>
</evidence>
<evidence type="ECO:0000256" key="3">
    <source>
        <dbReference type="PROSITE-ProRule" id="PRU00023"/>
    </source>
</evidence>
<evidence type="ECO:0000256" key="1">
    <source>
        <dbReference type="ARBA" id="ARBA00022737"/>
    </source>
</evidence>
<feature type="repeat" description="ANK" evidence="3">
    <location>
        <begin position="92"/>
        <end position="120"/>
    </location>
</feature>
<dbReference type="EMBL" id="JAGSPN010000004">
    <property type="protein sequence ID" value="MBR7782083.1"/>
    <property type="molecule type" value="Genomic_DNA"/>
</dbReference>
<dbReference type="PROSITE" id="PS50297">
    <property type="entry name" value="ANK_REP_REGION"/>
    <property type="match status" value="3"/>
</dbReference>
<keyword evidence="6" id="KW-1185">Reference proteome</keyword>
<proteinExistence type="predicted"/>
<feature type="repeat" description="ANK" evidence="3">
    <location>
        <begin position="122"/>
        <end position="154"/>
    </location>
</feature>
<reference evidence="5" key="1">
    <citation type="submission" date="2021-04" db="EMBL/GenBank/DDBJ databases">
        <title>novel species isolated from subtropical streams in China.</title>
        <authorList>
            <person name="Lu H."/>
        </authorList>
    </citation>
    <scope>NUCLEOTIDE SEQUENCE</scope>
    <source>
        <strain evidence="5">LFS511W</strain>
    </source>
</reference>
<dbReference type="PRINTS" id="PR01415">
    <property type="entry name" value="ANKYRIN"/>
</dbReference>
<dbReference type="AlphaFoldDB" id="A0A941DJS2"/>
<dbReference type="Gene3D" id="1.25.40.20">
    <property type="entry name" value="Ankyrin repeat-containing domain"/>
    <property type="match status" value="4"/>
</dbReference>
<sequence>MLSLRRLLLSCVLSLFAVAAMAQETVDDLLFAVRFNDPGTIETMLKAGFDVNTREKARGETLLMIAAREKSLKALSYLARHPKTDKEARASNGDTALMLAAFGGSLPAVKILVEAEAEVNQPGWTALHYGAASGNTEVVAYLLENHAYIDAEAPNGLTPLMMAVLFGKRAVVELLLEQGADAALRNQKGQTAMDLAKQNAREDLIEVLSTAVKR</sequence>
<protein>
    <submittedName>
        <fullName evidence="5">Ankyrin repeat domain-containing protein</fullName>
    </submittedName>
</protein>
<dbReference type="Proteomes" id="UP000680067">
    <property type="component" value="Unassembled WGS sequence"/>
</dbReference>
<keyword evidence="4" id="KW-0732">Signal</keyword>
<organism evidence="5 6">
    <name type="scientific">Undibacterium luofuense</name>
    <dbReference type="NCBI Taxonomy" id="2828733"/>
    <lineage>
        <taxon>Bacteria</taxon>
        <taxon>Pseudomonadati</taxon>
        <taxon>Pseudomonadota</taxon>
        <taxon>Betaproteobacteria</taxon>
        <taxon>Burkholderiales</taxon>
        <taxon>Oxalobacteraceae</taxon>
        <taxon>Undibacterium</taxon>
    </lineage>
</organism>
<gene>
    <name evidence="5" type="ORF">KDM89_08025</name>
</gene>
<name>A0A941DJS2_9BURK</name>
<evidence type="ECO:0000313" key="6">
    <source>
        <dbReference type="Proteomes" id="UP000680067"/>
    </source>
</evidence>
<dbReference type="SUPFAM" id="SSF48403">
    <property type="entry name" value="Ankyrin repeat"/>
    <property type="match status" value="1"/>
</dbReference>
<feature type="chain" id="PRO_5037142218" evidence="4">
    <location>
        <begin position="23"/>
        <end position="214"/>
    </location>
</feature>
<feature type="repeat" description="ANK" evidence="3">
    <location>
        <begin position="155"/>
        <end position="187"/>
    </location>
</feature>
<dbReference type="InterPro" id="IPR002110">
    <property type="entry name" value="Ankyrin_rpt"/>
</dbReference>
<evidence type="ECO:0000256" key="4">
    <source>
        <dbReference type="SAM" id="SignalP"/>
    </source>
</evidence>
<dbReference type="PANTHER" id="PTHR24171:SF8">
    <property type="entry name" value="BRCA1-ASSOCIATED RING DOMAIN PROTEIN 1"/>
    <property type="match status" value="1"/>
</dbReference>
<feature type="signal peptide" evidence="4">
    <location>
        <begin position="1"/>
        <end position="22"/>
    </location>
</feature>
<comment type="caution">
    <text evidence="5">The sequence shown here is derived from an EMBL/GenBank/DDBJ whole genome shotgun (WGS) entry which is preliminary data.</text>
</comment>
<keyword evidence="1" id="KW-0677">Repeat</keyword>
<dbReference type="InterPro" id="IPR036770">
    <property type="entry name" value="Ankyrin_rpt-contain_sf"/>
</dbReference>
<keyword evidence="2 3" id="KW-0040">ANK repeat</keyword>